<reference evidence="2" key="1">
    <citation type="submission" date="2021-06" db="EMBL/GenBank/DDBJ databases">
        <authorList>
            <person name="Hodson N. C."/>
            <person name="Mongue J. A."/>
            <person name="Jaron S. K."/>
        </authorList>
    </citation>
    <scope>NUCLEOTIDE SEQUENCE</scope>
</reference>
<feature type="transmembrane region" description="Helical" evidence="1">
    <location>
        <begin position="152"/>
        <end position="171"/>
    </location>
</feature>
<dbReference type="AlphaFoldDB" id="A0A8J2PH27"/>
<comment type="caution">
    <text evidence="2">The sequence shown here is derived from an EMBL/GenBank/DDBJ whole genome shotgun (WGS) entry which is preliminary data.</text>
</comment>
<accession>A0A8J2PH27</accession>
<name>A0A8J2PH27_9HEXA</name>
<evidence type="ECO:0000256" key="1">
    <source>
        <dbReference type="SAM" id="Phobius"/>
    </source>
</evidence>
<keyword evidence="1" id="KW-0472">Membrane</keyword>
<feature type="transmembrane region" description="Helical" evidence="1">
    <location>
        <begin position="77"/>
        <end position="97"/>
    </location>
</feature>
<feature type="transmembrane region" description="Helical" evidence="1">
    <location>
        <begin position="191"/>
        <end position="213"/>
    </location>
</feature>
<sequence>MDETSFGVYGTYFRLMRYMGVFPFRIEYPGTKLGVHKSGIWKWFYYINFIAIIFGCSFQACQLALAMSYSKKPLDVVMQLCWMFVLCVPLSNMMGFIKQEEKIIMSLNLWANLERSVIGSSLRNLPNIQTNGPLPSMSACHAAQNRLFRKQMFLYTVLGIAAVVAISMHILQVPRFPGYLYSVTMGEDETVMYAACAYHMWLAFIIFSHIFCLEVIMIMTSESLCHCLETVSFRGAVVMANNQCDLPHLNEVLIKNWAAFDSKTKDGVANGGTDTGVISKAASAVSKKKSYDDESYYLAHVVQNVVDIQYALDRYKDIEAATDGLNNAFGPMIFHHQSVYMALMCTLFYTPIRHLKIIPLDGCLLLAVVAAYYLIRLFQFYPSMGKLNNQSFLFVDSWMEGLRHIPKGKYAYEFYMHKLESCRKLSIDCGGFYIMQKGTVLTFISIVTTHVIVILQLY</sequence>
<organism evidence="2 3">
    <name type="scientific">Allacma fusca</name>
    <dbReference type="NCBI Taxonomy" id="39272"/>
    <lineage>
        <taxon>Eukaryota</taxon>
        <taxon>Metazoa</taxon>
        <taxon>Ecdysozoa</taxon>
        <taxon>Arthropoda</taxon>
        <taxon>Hexapoda</taxon>
        <taxon>Collembola</taxon>
        <taxon>Symphypleona</taxon>
        <taxon>Sminthuridae</taxon>
        <taxon>Allacma</taxon>
    </lineage>
</organism>
<evidence type="ECO:0000313" key="3">
    <source>
        <dbReference type="Proteomes" id="UP000708208"/>
    </source>
</evidence>
<feature type="transmembrane region" description="Helical" evidence="1">
    <location>
        <begin position="440"/>
        <end position="457"/>
    </location>
</feature>
<gene>
    <name evidence="2" type="ORF">AFUS01_LOCUS25414</name>
</gene>
<feature type="transmembrane region" description="Helical" evidence="1">
    <location>
        <begin position="357"/>
        <end position="375"/>
    </location>
</feature>
<feature type="transmembrane region" description="Helical" evidence="1">
    <location>
        <begin position="43"/>
        <end position="65"/>
    </location>
</feature>
<evidence type="ECO:0000313" key="2">
    <source>
        <dbReference type="EMBL" id="CAG7786865.1"/>
    </source>
</evidence>
<keyword evidence="1" id="KW-0812">Transmembrane</keyword>
<proteinExistence type="predicted"/>
<dbReference type="OrthoDB" id="10368855at2759"/>
<dbReference type="EMBL" id="CAJVCH010328112">
    <property type="protein sequence ID" value="CAG7786865.1"/>
    <property type="molecule type" value="Genomic_DNA"/>
</dbReference>
<protein>
    <submittedName>
        <fullName evidence="2">Uncharacterized protein</fullName>
    </submittedName>
</protein>
<keyword evidence="1" id="KW-1133">Transmembrane helix</keyword>
<dbReference type="Proteomes" id="UP000708208">
    <property type="component" value="Unassembled WGS sequence"/>
</dbReference>
<keyword evidence="3" id="KW-1185">Reference proteome</keyword>